<dbReference type="InterPro" id="IPR036237">
    <property type="entry name" value="Xyl_isomerase-like_sf"/>
</dbReference>
<dbReference type="InterPro" id="IPR013022">
    <property type="entry name" value="Xyl_isomerase-like_TIM-brl"/>
</dbReference>
<gene>
    <name evidence="2" type="ORF">CGL56_12575</name>
</gene>
<evidence type="ECO:0000259" key="1">
    <source>
        <dbReference type="Pfam" id="PF01261"/>
    </source>
</evidence>
<dbReference type="Pfam" id="PF01261">
    <property type="entry name" value="AP_endonuc_2"/>
    <property type="match status" value="1"/>
</dbReference>
<keyword evidence="2" id="KW-0378">Hydrolase</keyword>
<dbReference type="InterPro" id="IPR050312">
    <property type="entry name" value="IolE/XylAMocC-like"/>
</dbReference>
<dbReference type="GO" id="GO:0004519">
    <property type="term" value="F:endonuclease activity"/>
    <property type="evidence" value="ECO:0007669"/>
    <property type="project" value="UniProtKB-KW"/>
</dbReference>
<dbReference type="PANTHER" id="PTHR12110:SF21">
    <property type="entry name" value="XYLOSE ISOMERASE-LIKE TIM BARREL DOMAIN-CONTAINING PROTEIN"/>
    <property type="match status" value="1"/>
</dbReference>
<name>A0A2G0CDG7_9BACT</name>
<accession>A0A2G0CDG7</accession>
<reference evidence="2 3" key="1">
    <citation type="submission" date="2017-10" db="EMBL/GenBank/DDBJ databases">
        <title>The draft genome sequence of Lewinella marina KCTC 32374.</title>
        <authorList>
            <person name="Wang K."/>
        </authorList>
    </citation>
    <scope>NUCLEOTIDE SEQUENCE [LARGE SCALE GENOMIC DNA]</scope>
    <source>
        <strain evidence="2 3">MKG-38</strain>
    </source>
</reference>
<evidence type="ECO:0000313" key="3">
    <source>
        <dbReference type="Proteomes" id="UP000226437"/>
    </source>
</evidence>
<feature type="domain" description="Xylose isomerase-like TIM barrel" evidence="1">
    <location>
        <begin position="20"/>
        <end position="299"/>
    </location>
</feature>
<dbReference type="OrthoDB" id="9779184at2"/>
<comment type="caution">
    <text evidence="2">The sequence shown here is derived from an EMBL/GenBank/DDBJ whole genome shotgun (WGS) entry which is preliminary data.</text>
</comment>
<protein>
    <submittedName>
        <fullName evidence="2">AP endonuclease</fullName>
    </submittedName>
</protein>
<keyword evidence="3" id="KW-1185">Reference proteome</keyword>
<dbReference type="AlphaFoldDB" id="A0A2G0CDG7"/>
<dbReference type="Gene3D" id="3.20.20.150">
    <property type="entry name" value="Divalent-metal-dependent TIM barrel enzymes"/>
    <property type="match status" value="1"/>
</dbReference>
<sequence>MQLGFVTAILPDYTLEEVLRTAADIGYDCVEAMCWPPGKAERRYAGVTHVDVSRLDEAGIAEVRALQEKYGVFISSLGYYPNPLGGAPESRQAAVDHLHRLIDASAALGINTVTTFVGRDKDRTIEAQWDDFLATWRPLVDHAAEKDVRIGIENCPMRFTADEWPGGNNLAVSPAVWERMWTDIPSPAWGLNYDPSHLVLMQMDYTRPFRDYPERMVHVHAKDLRIDRDKLDRHGVFSHPGQWHTPKLPGLGDVDWGQFFGHLTDAGYHGPVCVEVEDRAYEGSEELRLRSLRQSHDYLRQFIV</sequence>
<dbReference type="EMBL" id="PDLO01000005">
    <property type="protein sequence ID" value="PHK98019.1"/>
    <property type="molecule type" value="Genomic_DNA"/>
</dbReference>
<dbReference type="SUPFAM" id="SSF51658">
    <property type="entry name" value="Xylose isomerase-like"/>
    <property type="match status" value="1"/>
</dbReference>
<evidence type="ECO:0000313" key="2">
    <source>
        <dbReference type="EMBL" id="PHK98019.1"/>
    </source>
</evidence>
<organism evidence="2 3">
    <name type="scientific">Neolewinella marina</name>
    <dbReference type="NCBI Taxonomy" id="438751"/>
    <lineage>
        <taxon>Bacteria</taxon>
        <taxon>Pseudomonadati</taxon>
        <taxon>Bacteroidota</taxon>
        <taxon>Saprospiria</taxon>
        <taxon>Saprospirales</taxon>
        <taxon>Lewinellaceae</taxon>
        <taxon>Neolewinella</taxon>
    </lineage>
</organism>
<dbReference type="RefSeq" id="WP_099106918.1">
    <property type="nucleotide sequence ID" value="NZ_JAATJF010000002.1"/>
</dbReference>
<proteinExistence type="predicted"/>
<keyword evidence="2" id="KW-0540">Nuclease</keyword>
<keyword evidence="2" id="KW-0255">Endonuclease</keyword>
<dbReference type="Proteomes" id="UP000226437">
    <property type="component" value="Unassembled WGS sequence"/>
</dbReference>
<dbReference type="PANTHER" id="PTHR12110">
    <property type="entry name" value="HYDROXYPYRUVATE ISOMERASE"/>
    <property type="match status" value="1"/>
</dbReference>